<organism evidence="3 4">
    <name type="scientific">Meira miltonrushii</name>
    <dbReference type="NCBI Taxonomy" id="1280837"/>
    <lineage>
        <taxon>Eukaryota</taxon>
        <taxon>Fungi</taxon>
        <taxon>Dikarya</taxon>
        <taxon>Basidiomycota</taxon>
        <taxon>Ustilaginomycotina</taxon>
        <taxon>Exobasidiomycetes</taxon>
        <taxon>Exobasidiales</taxon>
        <taxon>Brachybasidiaceae</taxon>
        <taxon>Meira</taxon>
    </lineage>
</organism>
<feature type="chain" id="PRO_5016371003" description="Ribosomal RNA-processing protein 36" evidence="2">
    <location>
        <begin position="19"/>
        <end position="232"/>
    </location>
</feature>
<evidence type="ECO:0000313" key="3">
    <source>
        <dbReference type="EMBL" id="PWN34153.1"/>
    </source>
</evidence>
<feature type="compositionally biased region" description="Basic and acidic residues" evidence="1">
    <location>
        <begin position="192"/>
        <end position="232"/>
    </location>
</feature>
<reference evidence="3 4" key="1">
    <citation type="journal article" date="2018" name="Mol. Biol. Evol.">
        <title>Broad Genomic Sampling Reveals a Smut Pathogenic Ancestry of the Fungal Clade Ustilaginomycotina.</title>
        <authorList>
            <person name="Kijpornyongpan T."/>
            <person name="Mondo S.J."/>
            <person name="Barry K."/>
            <person name="Sandor L."/>
            <person name="Lee J."/>
            <person name="Lipzen A."/>
            <person name="Pangilinan J."/>
            <person name="LaButti K."/>
            <person name="Hainaut M."/>
            <person name="Henrissat B."/>
            <person name="Grigoriev I.V."/>
            <person name="Spatafora J.W."/>
            <person name="Aime M.C."/>
        </authorList>
    </citation>
    <scope>NUCLEOTIDE SEQUENCE [LARGE SCALE GENOMIC DNA]</scope>
    <source>
        <strain evidence="3 4">MCA 3882</strain>
    </source>
</reference>
<dbReference type="InParanoid" id="A0A316VD39"/>
<name>A0A316VD39_9BASI</name>
<dbReference type="RefSeq" id="XP_025354455.1">
    <property type="nucleotide sequence ID" value="XM_025501459.1"/>
</dbReference>
<sequence>MLPRYFLSVLLLCLSSQCIPYGSEPSSPASSEWKEFLNSSPEQIHPAHSEATHEAHHKLPPPAISQSQPAGKQEKKLSQRANAVNSRKHREKMKRENLEDYKEKTRLSSRRSYKTRMQRIRSDPKSYEDHLAAERERSIKYRYKAKAELIEDPVKREEFLRKAKDDANAKARVKYQLRKLFTGQPGKSQHQLRKDRIKAGTATQEDHEKVKKELERRRNWARQKLKDQQKSG</sequence>
<feature type="signal peptide" evidence="2">
    <location>
        <begin position="1"/>
        <end position="18"/>
    </location>
</feature>
<feature type="compositionally biased region" description="Basic and acidic residues" evidence="1">
    <location>
        <begin position="45"/>
        <end position="54"/>
    </location>
</feature>
<evidence type="ECO:0000256" key="2">
    <source>
        <dbReference type="SAM" id="SignalP"/>
    </source>
</evidence>
<dbReference type="Proteomes" id="UP000245771">
    <property type="component" value="Unassembled WGS sequence"/>
</dbReference>
<protein>
    <recommendedName>
        <fullName evidence="5">Ribosomal RNA-processing protein 36</fullName>
    </recommendedName>
</protein>
<evidence type="ECO:0000313" key="4">
    <source>
        <dbReference type="Proteomes" id="UP000245771"/>
    </source>
</evidence>
<feature type="compositionally biased region" description="Basic and acidic residues" evidence="1">
    <location>
        <begin position="93"/>
        <end position="106"/>
    </location>
</feature>
<gene>
    <name evidence="3" type="ORF">FA14DRAFT_185500</name>
</gene>
<keyword evidence="4" id="KW-1185">Reference proteome</keyword>
<evidence type="ECO:0008006" key="5">
    <source>
        <dbReference type="Google" id="ProtNLM"/>
    </source>
</evidence>
<proteinExistence type="predicted"/>
<keyword evidence="2" id="KW-0732">Signal</keyword>
<feature type="region of interest" description="Disordered" evidence="1">
    <location>
        <begin position="180"/>
        <end position="232"/>
    </location>
</feature>
<feature type="region of interest" description="Disordered" evidence="1">
    <location>
        <begin position="29"/>
        <end position="129"/>
    </location>
</feature>
<dbReference type="GeneID" id="37023240"/>
<accession>A0A316VD39</accession>
<dbReference type="AlphaFoldDB" id="A0A316VD39"/>
<dbReference type="EMBL" id="KZ819604">
    <property type="protein sequence ID" value="PWN34153.1"/>
    <property type="molecule type" value="Genomic_DNA"/>
</dbReference>
<feature type="compositionally biased region" description="Basic residues" evidence="1">
    <location>
        <begin position="107"/>
        <end position="119"/>
    </location>
</feature>
<feature type="compositionally biased region" description="Basic and acidic residues" evidence="1">
    <location>
        <begin position="120"/>
        <end position="129"/>
    </location>
</feature>
<evidence type="ECO:0000256" key="1">
    <source>
        <dbReference type="SAM" id="MobiDB-lite"/>
    </source>
</evidence>